<evidence type="ECO:0000313" key="2">
    <source>
        <dbReference type="Proteomes" id="UP000015103"/>
    </source>
</evidence>
<dbReference type="AlphaFoldDB" id="T1H841"/>
<protein>
    <submittedName>
        <fullName evidence="1">Uncharacterized protein</fullName>
    </submittedName>
</protein>
<dbReference type="InterPro" id="IPR036728">
    <property type="entry name" value="PBP_GOBP_sf"/>
</dbReference>
<accession>T1H841</accession>
<name>T1H841_RHOPR</name>
<dbReference type="EnsemblMetazoa" id="RPRC000177-RA">
    <property type="protein sequence ID" value="RPRC000177-PA"/>
    <property type="gene ID" value="RPRC000177"/>
</dbReference>
<dbReference type="InParanoid" id="T1H841"/>
<evidence type="ECO:0000313" key="1">
    <source>
        <dbReference type="EnsemblMetazoa" id="RPRC000177-PA"/>
    </source>
</evidence>
<dbReference type="VEuPathDB" id="VectorBase:RPRC000177"/>
<dbReference type="InterPro" id="IPR006170">
    <property type="entry name" value="PBP/GOBP"/>
</dbReference>
<dbReference type="SMART" id="SM00708">
    <property type="entry name" value="PhBP"/>
    <property type="match status" value="1"/>
</dbReference>
<dbReference type="Gene3D" id="1.10.238.20">
    <property type="entry name" value="Pheromone/general odorant binding protein domain"/>
    <property type="match status" value="1"/>
</dbReference>
<dbReference type="CDD" id="cd23992">
    <property type="entry name" value="PBP_GOBP"/>
    <property type="match status" value="1"/>
</dbReference>
<dbReference type="Proteomes" id="UP000015103">
    <property type="component" value="Unassembled WGS sequence"/>
</dbReference>
<dbReference type="SUPFAM" id="SSF47565">
    <property type="entry name" value="Insect pheromone/odorant-binding proteins"/>
    <property type="match status" value="1"/>
</dbReference>
<sequence length="148" mass="16739">MLFYAALIVAHAIYFTDAVAELKGLTKSELLDLEKKTMAECLSKHGIEKSVHTDYLKNQPLDVSKEFKCAIGCYVGEVGYVIDRRTRWSAIEEVHDIEYKSEENKEKAAQVLRICKTIVPEVGEDSCEAGFALYSCYMKEAIKIDLHP</sequence>
<dbReference type="GeneID" id="141453666"/>
<organism evidence="1 2">
    <name type="scientific">Rhodnius prolixus</name>
    <name type="common">Triatomid bug</name>
    <dbReference type="NCBI Taxonomy" id="13249"/>
    <lineage>
        <taxon>Eukaryota</taxon>
        <taxon>Metazoa</taxon>
        <taxon>Ecdysozoa</taxon>
        <taxon>Arthropoda</taxon>
        <taxon>Hexapoda</taxon>
        <taxon>Insecta</taxon>
        <taxon>Pterygota</taxon>
        <taxon>Neoptera</taxon>
        <taxon>Paraneoptera</taxon>
        <taxon>Hemiptera</taxon>
        <taxon>Heteroptera</taxon>
        <taxon>Panheteroptera</taxon>
        <taxon>Cimicomorpha</taxon>
        <taxon>Reduviidae</taxon>
        <taxon>Triatominae</taxon>
        <taxon>Rhodnius</taxon>
    </lineage>
</organism>
<dbReference type="RefSeq" id="XP_073983248.1">
    <property type="nucleotide sequence ID" value="XM_074127147.1"/>
</dbReference>
<dbReference type="EMBL" id="ACPB03010633">
    <property type="status" value="NOT_ANNOTATED_CDS"/>
    <property type="molecule type" value="Genomic_DNA"/>
</dbReference>
<dbReference type="Pfam" id="PF01395">
    <property type="entry name" value="PBP_GOBP"/>
    <property type="match status" value="1"/>
</dbReference>
<keyword evidence="2" id="KW-1185">Reference proteome</keyword>
<proteinExistence type="predicted"/>
<dbReference type="OMA" id="WDNETEA"/>
<dbReference type="GO" id="GO:0005549">
    <property type="term" value="F:odorant binding"/>
    <property type="evidence" value="ECO:0007669"/>
    <property type="project" value="InterPro"/>
</dbReference>
<reference evidence="1" key="1">
    <citation type="submission" date="2015-05" db="UniProtKB">
        <authorList>
            <consortium name="EnsemblMetazoa"/>
        </authorList>
    </citation>
    <scope>IDENTIFICATION</scope>
</reference>
<dbReference type="HOGENOM" id="CLU_1761039_0_0_1"/>